<evidence type="ECO:0000259" key="3">
    <source>
        <dbReference type="Pfam" id="PF00407"/>
    </source>
</evidence>
<dbReference type="EMBL" id="JASCZI010090967">
    <property type="protein sequence ID" value="MED6148149.1"/>
    <property type="molecule type" value="Genomic_DNA"/>
</dbReference>
<name>A0ABU6THB7_9FABA</name>
<proteinExistence type="inferred from homology"/>
<dbReference type="InterPro" id="IPR050279">
    <property type="entry name" value="Plant_def-hormone_signal"/>
</dbReference>
<dbReference type="InterPro" id="IPR000916">
    <property type="entry name" value="Bet_v_I/MLP"/>
</dbReference>
<dbReference type="Gene3D" id="3.30.530.20">
    <property type="match status" value="1"/>
</dbReference>
<gene>
    <name evidence="4" type="primary">LLR18B_3</name>
    <name evidence="4" type="ORF">PIB30_050389</name>
</gene>
<dbReference type="Proteomes" id="UP001341840">
    <property type="component" value="Unassembled WGS sequence"/>
</dbReference>
<keyword evidence="2" id="KW-0611">Plant defense</keyword>
<dbReference type="PROSITE" id="PS00451">
    <property type="entry name" value="PATHOGENESIS_BETVI"/>
    <property type="match status" value="1"/>
</dbReference>
<dbReference type="SUPFAM" id="SSF55961">
    <property type="entry name" value="Bet v1-like"/>
    <property type="match status" value="1"/>
</dbReference>
<dbReference type="CDD" id="cd07816">
    <property type="entry name" value="Bet_v1-like"/>
    <property type="match status" value="1"/>
</dbReference>
<evidence type="ECO:0000256" key="2">
    <source>
        <dbReference type="RuleBase" id="RU000409"/>
    </source>
</evidence>
<comment type="caution">
    <text evidence="4">The sequence shown here is derived from an EMBL/GenBank/DDBJ whole genome shotgun (WGS) entry which is preliminary data.</text>
</comment>
<feature type="domain" description="Bet v I/Major latex protein" evidence="3">
    <location>
        <begin position="1"/>
        <end position="154"/>
    </location>
</feature>
<dbReference type="InterPro" id="IPR023393">
    <property type="entry name" value="START-like_dom_sf"/>
</dbReference>
<protein>
    <submittedName>
        <fullName evidence="4">Protein LlR18B, variant 6</fullName>
    </submittedName>
</protein>
<dbReference type="Pfam" id="PF00407">
    <property type="entry name" value="Bet_v_1"/>
    <property type="match status" value="1"/>
</dbReference>
<reference evidence="4 5" key="1">
    <citation type="journal article" date="2023" name="Plants (Basel)">
        <title>Bridging the Gap: Combining Genomics and Transcriptomics Approaches to Understand Stylosanthes scabra, an Orphan Legume from the Brazilian Caatinga.</title>
        <authorList>
            <person name="Ferreira-Neto J.R.C."/>
            <person name="da Silva M.D."/>
            <person name="Binneck E."/>
            <person name="de Melo N.F."/>
            <person name="da Silva R.H."/>
            <person name="de Melo A.L.T.M."/>
            <person name="Pandolfi V."/>
            <person name="Bustamante F.O."/>
            <person name="Brasileiro-Vidal A.C."/>
            <person name="Benko-Iseppon A.M."/>
        </authorList>
    </citation>
    <scope>NUCLEOTIDE SEQUENCE [LARGE SCALE GENOMIC DNA]</scope>
    <source>
        <tissue evidence="4">Leaves</tissue>
    </source>
</reference>
<dbReference type="PANTHER" id="PTHR31213:SF88">
    <property type="entry name" value="ABA-RESPONSIVE PROTEIN"/>
    <property type="match status" value="1"/>
</dbReference>
<comment type="similarity">
    <text evidence="1 2">Belongs to the BetVI family.</text>
</comment>
<accession>A0ABU6THB7</accession>
<dbReference type="PANTHER" id="PTHR31213">
    <property type="entry name" value="OS08G0374000 PROTEIN-RELATED"/>
    <property type="match status" value="1"/>
</dbReference>
<evidence type="ECO:0000313" key="4">
    <source>
        <dbReference type="EMBL" id="MED6148149.1"/>
    </source>
</evidence>
<dbReference type="PRINTS" id="PR00634">
    <property type="entry name" value="BETALLERGEN"/>
</dbReference>
<evidence type="ECO:0000313" key="5">
    <source>
        <dbReference type="Proteomes" id="UP001341840"/>
    </source>
</evidence>
<organism evidence="4 5">
    <name type="scientific">Stylosanthes scabra</name>
    <dbReference type="NCBI Taxonomy" id="79078"/>
    <lineage>
        <taxon>Eukaryota</taxon>
        <taxon>Viridiplantae</taxon>
        <taxon>Streptophyta</taxon>
        <taxon>Embryophyta</taxon>
        <taxon>Tracheophyta</taxon>
        <taxon>Spermatophyta</taxon>
        <taxon>Magnoliopsida</taxon>
        <taxon>eudicotyledons</taxon>
        <taxon>Gunneridae</taxon>
        <taxon>Pentapetalae</taxon>
        <taxon>rosids</taxon>
        <taxon>fabids</taxon>
        <taxon>Fabales</taxon>
        <taxon>Fabaceae</taxon>
        <taxon>Papilionoideae</taxon>
        <taxon>50 kb inversion clade</taxon>
        <taxon>dalbergioids sensu lato</taxon>
        <taxon>Dalbergieae</taxon>
        <taxon>Pterocarpus clade</taxon>
        <taxon>Stylosanthes</taxon>
    </lineage>
</organism>
<keyword evidence="5" id="KW-1185">Reference proteome</keyword>
<keyword evidence="2" id="KW-0568">Pathogenesis-related protein</keyword>
<dbReference type="InterPro" id="IPR024949">
    <property type="entry name" value="Bet_v_I_allergen"/>
</dbReference>
<evidence type="ECO:0000256" key="1">
    <source>
        <dbReference type="ARBA" id="ARBA00009744"/>
    </source>
</evidence>
<sequence>MGVHSFEEEVASPVPPAKLFKAIVHDSDEITPKVIPVIQSIEIVEGNGGPGTVKKITAVEDGKSSYVLNKVDAIDEGSHTYEYSIIGGTGFQESLEKVSFKTKLEAAADGGSKVKITVIFHTKSDAPLTEEIQQDIKQKSVGIFKGIEGYILANS</sequence>